<name>A0A151ZAL5_TIELA</name>
<sequence>MKLISVFVTILFVLQINTIWSAPLPLYSFYSQGLGIDTLDPTTGKSRNIFSYESDSQYEYISAQLINETNVIASVLTNNGYAYITIDLESSTIDLFPYYLPEFGFPNRPHFNPNNNLIYTLNQTVGTLISIDTIDFEPSGNTIILLPSVITYAMEMGYVDTILDTTENLFYIYINVGPFPQELDFDEYPCSQILGCNYFFVYDLNNNELVNHIDLRFWFKILTFLSVESPTSILAWEVSKNQTVEIIDFNPKSGRVNSIYTTYLPLYIQGTAVDILNNIVYMLDFPGTQYTLGSFNYQTNSIDYTKFSNIAGTVLRVQDV</sequence>
<dbReference type="EMBL" id="LODT01000035">
    <property type="protein sequence ID" value="KYQ90976.1"/>
    <property type="molecule type" value="Genomic_DNA"/>
</dbReference>
<feature type="chain" id="PRO_5007593082" evidence="1">
    <location>
        <begin position="22"/>
        <end position="320"/>
    </location>
</feature>
<dbReference type="Proteomes" id="UP000076078">
    <property type="component" value="Unassembled WGS sequence"/>
</dbReference>
<evidence type="ECO:0000256" key="1">
    <source>
        <dbReference type="SAM" id="SignalP"/>
    </source>
</evidence>
<protein>
    <submittedName>
        <fullName evidence="2">Uncharacterized protein</fullName>
    </submittedName>
</protein>
<dbReference type="SUPFAM" id="SSF69322">
    <property type="entry name" value="Tricorn protease domain 2"/>
    <property type="match status" value="1"/>
</dbReference>
<proteinExistence type="predicted"/>
<comment type="caution">
    <text evidence="2">The sequence shown here is derived from an EMBL/GenBank/DDBJ whole genome shotgun (WGS) entry which is preliminary data.</text>
</comment>
<keyword evidence="3" id="KW-1185">Reference proteome</keyword>
<feature type="signal peptide" evidence="1">
    <location>
        <begin position="1"/>
        <end position="21"/>
    </location>
</feature>
<reference evidence="2 3" key="1">
    <citation type="submission" date="2015-12" db="EMBL/GenBank/DDBJ databases">
        <title>Dictyostelia acquired genes for synthesis and detection of signals that induce cell-type specialization by lateral gene transfer from prokaryotes.</title>
        <authorList>
            <person name="Gloeckner G."/>
            <person name="Schaap P."/>
        </authorList>
    </citation>
    <scope>NUCLEOTIDE SEQUENCE [LARGE SCALE GENOMIC DNA]</scope>
    <source>
        <strain evidence="2 3">TK</strain>
    </source>
</reference>
<organism evidence="2 3">
    <name type="scientific">Tieghemostelium lacteum</name>
    <name type="common">Slime mold</name>
    <name type="synonym">Dictyostelium lacteum</name>
    <dbReference type="NCBI Taxonomy" id="361077"/>
    <lineage>
        <taxon>Eukaryota</taxon>
        <taxon>Amoebozoa</taxon>
        <taxon>Evosea</taxon>
        <taxon>Eumycetozoa</taxon>
        <taxon>Dictyostelia</taxon>
        <taxon>Dictyosteliales</taxon>
        <taxon>Raperosteliaceae</taxon>
        <taxon>Tieghemostelium</taxon>
    </lineage>
</organism>
<accession>A0A151ZAL5</accession>
<evidence type="ECO:0000313" key="2">
    <source>
        <dbReference type="EMBL" id="KYQ90976.1"/>
    </source>
</evidence>
<gene>
    <name evidence="2" type="ORF">DLAC_07864</name>
</gene>
<dbReference type="InParanoid" id="A0A151ZAL5"/>
<keyword evidence="1" id="KW-0732">Signal</keyword>
<dbReference type="AlphaFoldDB" id="A0A151ZAL5"/>
<evidence type="ECO:0000313" key="3">
    <source>
        <dbReference type="Proteomes" id="UP000076078"/>
    </source>
</evidence>